<dbReference type="InParanoid" id="H2XMH9"/>
<dbReference type="Ensembl" id="ENSCINT00000032212.1">
    <property type="protein sequence ID" value="ENSCINP00000030862.1"/>
    <property type="gene ID" value="ENSCING00000021804.1"/>
</dbReference>
<dbReference type="AlphaFoldDB" id="H2XMH9"/>
<reference evidence="2" key="3">
    <citation type="submission" date="2025-08" db="UniProtKB">
        <authorList>
            <consortium name="Ensembl"/>
        </authorList>
    </citation>
    <scope>IDENTIFICATION</scope>
</reference>
<sequence>MFISIIHMNMRSDVIFMIVSYYVMTMIMKCSFSFFITLRNIAFIRISTIVLITIIMMLILVVIFTSIIIMFIMRMNT</sequence>
<dbReference type="EMBL" id="EAAA01002325">
    <property type="status" value="NOT_ANNOTATED_CDS"/>
    <property type="molecule type" value="Genomic_DNA"/>
</dbReference>
<evidence type="ECO:0000313" key="3">
    <source>
        <dbReference type="Proteomes" id="UP000008144"/>
    </source>
</evidence>
<accession>H2XMH9</accession>
<reference evidence="2" key="4">
    <citation type="submission" date="2025-09" db="UniProtKB">
        <authorList>
            <consortium name="Ensembl"/>
        </authorList>
    </citation>
    <scope>IDENTIFICATION</scope>
</reference>
<reference evidence="3" key="1">
    <citation type="journal article" date="2002" name="Science">
        <title>The draft genome of Ciona intestinalis: insights into chordate and vertebrate origins.</title>
        <authorList>
            <person name="Dehal P."/>
            <person name="Satou Y."/>
            <person name="Campbell R.K."/>
            <person name="Chapman J."/>
            <person name="Degnan B."/>
            <person name="De Tomaso A."/>
            <person name="Davidson B."/>
            <person name="Di Gregorio A."/>
            <person name="Gelpke M."/>
            <person name="Goodstein D.M."/>
            <person name="Harafuji N."/>
            <person name="Hastings K.E."/>
            <person name="Ho I."/>
            <person name="Hotta K."/>
            <person name="Huang W."/>
            <person name="Kawashima T."/>
            <person name="Lemaire P."/>
            <person name="Martinez D."/>
            <person name="Meinertzhagen I.A."/>
            <person name="Necula S."/>
            <person name="Nonaka M."/>
            <person name="Putnam N."/>
            <person name="Rash S."/>
            <person name="Saiga H."/>
            <person name="Satake M."/>
            <person name="Terry A."/>
            <person name="Yamada L."/>
            <person name="Wang H.G."/>
            <person name="Awazu S."/>
            <person name="Azumi K."/>
            <person name="Boore J."/>
            <person name="Branno M."/>
            <person name="Chin-Bow S."/>
            <person name="DeSantis R."/>
            <person name="Doyle S."/>
            <person name="Francino P."/>
            <person name="Keys D.N."/>
            <person name="Haga S."/>
            <person name="Hayashi H."/>
            <person name="Hino K."/>
            <person name="Imai K.S."/>
            <person name="Inaba K."/>
            <person name="Kano S."/>
            <person name="Kobayashi K."/>
            <person name="Kobayashi M."/>
            <person name="Lee B.I."/>
            <person name="Makabe K.W."/>
            <person name="Manohar C."/>
            <person name="Matassi G."/>
            <person name="Medina M."/>
            <person name="Mochizuki Y."/>
            <person name="Mount S."/>
            <person name="Morishita T."/>
            <person name="Miura S."/>
            <person name="Nakayama A."/>
            <person name="Nishizaka S."/>
            <person name="Nomoto H."/>
            <person name="Ohta F."/>
            <person name="Oishi K."/>
            <person name="Rigoutsos I."/>
            <person name="Sano M."/>
            <person name="Sasaki A."/>
            <person name="Sasakura Y."/>
            <person name="Shoguchi E."/>
            <person name="Shin-i T."/>
            <person name="Spagnuolo A."/>
            <person name="Stainier D."/>
            <person name="Suzuki M.M."/>
            <person name="Tassy O."/>
            <person name="Takatori N."/>
            <person name="Tokuoka M."/>
            <person name="Yagi K."/>
            <person name="Yoshizaki F."/>
            <person name="Wada S."/>
            <person name="Zhang C."/>
            <person name="Hyatt P.D."/>
            <person name="Larimer F."/>
            <person name="Detter C."/>
            <person name="Doggett N."/>
            <person name="Glavina T."/>
            <person name="Hawkins T."/>
            <person name="Richardson P."/>
            <person name="Lucas S."/>
            <person name="Kohara Y."/>
            <person name="Levine M."/>
            <person name="Satoh N."/>
            <person name="Rokhsar D.S."/>
        </authorList>
    </citation>
    <scope>NUCLEOTIDE SEQUENCE [LARGE SCALE GENOMIC DNA]</scope>
</reference>
<evidence type="ECO:0000256" key="1">
    <source>
        <dbReference type="SAM" id="Phobius"/>
    </source>
</evidence>
<reference evidence="2" key="2">
    <citation type="journal article" date="2008" name="Genome Biol.">
        <title>Improved genome assembly and evidence-based global gene model set for the chordate Ciona intestinalis: new insight into intron and operon populations.</title>
        <authorList>
            <person name="Satou Y."/>
            <person name="Mineta K."/>
            <person name="Ogasawara M."/>
            <person name="Sasakura Y."/>
            <person name="Shoguchi E."/>
            <person name="Ueno K."/>
            <person name="Yamada L."/>
            <person name="Matsumoto J."/>
            <person name="Wasserscheid J."/>
            <person name="Dewar K."/>
            <person name="Wiley G.B."/>
            <person name="Macmil S.L."/>
            <person name="Roe B.A."/>
            <person name="Zeller R.W."/>
            <person name="Hastings K.E."/>
            <person name="Lemaire P."/>
            <person name="Lindquist E."/>
            <person name="Endo T."/>
            <person name="Hotta K."/>
            <person name="Inaba K."/>
        </authorList>
    </citation>
    <scope>NUCLEOTIDE SEQUENCE [LARGE SCALE GENOMIC DNA]</scope>
    <source>
        <strain evidence="2">wild type</strain>
    </source>
</reference>
<proteinExistence type="predicted"/>
<feature type="transmembrane region" description="Helical" evidence="1">
    <location>
        <begin position="42"/>
        <end position="72"/>
    </location>
</feature>
<keyword evidence="1" id="KW-1133">Transmembrane helix</keyword>
<dbReference type="Proteomes" id="UP000008144">
    <property type="component" value="Chromosome 7"/>
</dbReference>
<protein>
    <submittedName>
        <fullName evidence="2">Uncharacterized protein</fullName>
    </submittedName>
</protein>
<feature type="transmembrane region" description="Helical" evidence="1">
    <location>
        <begin position="14"/>
        <end position="36"/>
    </location>
</feature>
<keyword evidence="1" id="KW-0812">Transmembrane</keyword>
<dbReference type="HOGENOM" id="CLU_2637339_0_0_1"/>
<evidence type="ECO:0000313" key="2">
    <source>
        <dbReference type="Ensembl" id="ENSCINP00000030862.1"/>
    </source>
</evidence>
<keyword evidence="1" id="KW-0472">Membrane</keyword>
<keyword evidence="3" id="KW-1185">Reference proteome</keyword>
<organism evidence="2 3">
    <name type="scientific">Ciona intestinalis</name>
    <name type="common">Transparent sea squirt</name>
    <name type="synonym">Ascidia intestinalis</name>
    <dbReference type="NCBI Taxonomy" id="7719"/>
    <lineage>
        <taxon>Eukaryota</taxon>
        <taxon>Metazoa</taxon>
        <taxon>Chordata</taxon>
        <taxon>Tunicata</taxon>
        <taxon>Ascidiacea</taxon>
        <taxon>Phlebobranchia</taxon>
        <taxon>Cionidae</taxon>
        <taxon>Ciona</taxon>
    </lineage>
</organism>
<name>H2XMH9_CIOIN</name>